<dbReference type="PROSITE" id="PS50929">
    <property type="entry name" value="ABC_TM1F"/>
    <property type="match status" value="1"/>
</dbReference>
<feature type="transmembrane region" description="Helical" evidence="9">
    <location>
        <begin position="50"/>
        <end position="71"/>
    </location>
</feature>
<feature type="transmembrane region" description="Helical" evidence="9">
    <location>
        <begin position="12"/>
        <end position="38"/>
    </location>
</feature>
<accession>A0A2S0KPR3</accession>
<evidence type="ECO:0000256" key="1">
    <source>
        <dbReference type="ARBA" id="ARBA00004651"/>
    </source>
</evidence>
<dbReference type="CDD" id="cd18548">
    <property type="entry name" value="ABC_6TM_Tm287_like"/>
    <property type="match status" value="1"/>
</dbReference>
<evidence type="ECO:0000256" key="3">
    <source>
        <dbReference type="ARBA" id="ARBA00022475"/>
    </source>
</evidence>
<dbReference type="PROSITE" id="PS00211">
    <property type="entry name" value="ABC_TRANSPORTER_1"/>
    <property type="match status" value="1"/>
</dbReference>
<dbReference type="InterPro" id="IPR003439">
    <property type="entry name" value="ABC_transporter-like_ATP-bd"/>
</dbReference>
<dbReference type="InterPro" id="IPR003593">
    <property type="entry name" value="AAA+_ATPase"/>
</dbReference>
<keyword evidence="8 9" id="KW-0472">Membrane</keyword>
<name>A0A2S0KPR3_9FIRM</name>
<dbReference type="GO" id="GO:0005886">
    <property type="term" value="C:plasma membrane"/>
    <property type="evidence" value="ECO:0007669"/>
    <property type="project" value="UniProtKB-SubCell"/>
</dbReference>
<evidence type="ECO:0000259" key="11">
    <source>
        <dbReference type="PROSITE" id="PS50929"/>
    </source>
</evidence>
<dbReference type="InterPro" id="IPR036640">
    <property type="entry name" value="ABC1_TM_sf"/>
</dbReference>
<feature type="transmembrane region" description="Helical" evidence="9">
    <location>
        <begin position="131"/>
        <end position="149"/>
    </location>
</feature>
<dbReference type="Gene3D" id="1.20.1560.10">
    <property type="entry name" value="ABC transporter type 1, transmembrane domain"/>
    <property type="match status" value="1"/>
</dbReference>
<dbReference type="KEGG" id="fsa:C5Q98_07240"/>
<keyword evidence="6 12" id="KW-0067">ATP-binding</keyword>
<evidence type="ECO:0000313" key="12">
    <source>
        <dbReference type="EMBL" id="AVM43015.1"/>
    </source>
</evidence>
<dbReference type="InterPro" id="IPR011527">
    <property type="entry name" value="ABC1_TM_dom"/>
</dbReference>
<sequence>MLLEYAKPYKRRIIVNAIIKTLATIFEILLPAILAFMINELVISGDRSGIVYWGIIMIVLAFLAWLTNIVANRMAAYTSSRIVREVRHDLYSRAINLSAKQIDSLSISSLETRLTTDTYNIHNFFGVSLRMGIRSVLLFLGGIAICFFLEWRLSLILFVMVPPIFLLIKLVFSKAFPMFRNVQTKVDDMVQVIRENIRGIRVSKALDKTEYEQGRFAERNQDVIDAEIEVTDLMIKLFPSINVIIFTGQALIIILGAYLASQGTVEAGIITAFLSYFLQIAHSFMAMNRMINIGTRAKTSGDRISEVMNLPIDDSQIIQGEAVKTLPAATPGVPDVEFRNVTFVYDEENYEQYKEADTAEEKAKYADLYNISFKVYPGDTLGIIGATGSGKSTIIKLLTRMYDPQEGEIFIRGINIKRISRELMHEMFGLVLQNDFIFSGTLENNIKFGRDITNAELAETTNYAQANDFIEDKGGLKFKLVARGTNLSGGQQQRVLLSRALSGNPEILVLDDSSSALDFATDARLRKALSENYAETTAFIIAQRISSIMHAQNILVLQGGKILDQGTHEELLENCELYKEVADMQLGSAGADFDSIEFFHNS</sequence>
<reference evidence="13" key="1">
    <citation type="submission" date="2018-02" db="EMBL/GenBank/DDBJ databases">
        <authorList>
            <person name="Holder M.E."/>
            <person name="Ajami N.J."/>
            <person name="Petrosino J.F."/>
        </authorList>
    </citation>
    <scope>NUCLEOTIDE SEQUENCE [LARGE SCALE GENOMIC DNA]</scope>
    <source>
        <strain evidence="13">CCUG 47711</strain>
    </source>
</reference>
<dbReference type="InterPro" id="IPR027417">
    <property type="entry name" value="P-loop_NTPase"/>
</dbReference>
<evidence type="ECO:0000256" key="9">
    <source>
        <dbReference type="SAM" id="Phobius"/>
    </source>
</evidence>
<organism evidence="12 13">
    <name type="scientific">Fastidiosipila sanguinis</name>
    <dbReference type="NCBI Taxonomy" id="236753"/>
    <lineage>
        <taxon>Bacteria</taxon>
        <taxon>Bacillati</taxon>
        <taxon>Bacillota</taxon>
        <taxon>Clostridia</taxon>
        <taxon>Eubacteriales</taxon>
        <taxon>Oscillospiraceae</taxon>
        <taxon>Fastidiosipila</taxon>
    </lineage>
</organism>
<dbReference type="EMBL" id="CP027226">
    <property type="protein sequence ID" value="AVM43015.1"/>
    <property type="molecule type" value="Genomic_DNA"/>
</dbReference>
<dbReference type="Proteomes" id="UP000237947">
    <property type="component" value="Chromosome"/>
</dbReference>
<evidence type="ECO:0000256" key="4">
    <source>
        <dbReference type="ARBA" id="ARBA00022692"/>
    </source>
</evidence>
<keyword evidence="4 9" id="KW-0812">Transmembrane</keyword>
<feature type="transmembrane region" description="Helical" evidence="9">
    <location>
        <begin position="241"/>
        <end position="261"/>
    </location>
</feature>
<dbReference type="FunFam" id="3.40.50.300:FF:000854">
    <property type="entry name" value="Multidrug ABC transporter ATP-binding protein"/>
    <property type="match status" value="1"/>
</dbReference>
<dbReference type="AlphaFoldDB" id="A0A2S0KPR3"/>
<evidence type="ECO:0000256" key="7">
    <source>
        <dbReference type="ARBA" id="ARBA00022989"/>
    </source>
</evidence>
<dbReference type="Pfam" id="PF00005">
    <property type="entry name" value="ABC_tran"/>
    <property type="match status" value="1"/>
</dbReference>
<dbReference type="Gene3D" id="3.40.50.300">
    <property type="entry name" value="P-loop containing nucleotide triphosphate hydrolases"/>
    <property type="match status" value="1"/>
</dbReference>
<feature type="transmembrane region" description="Helical" evidence="9">
    <location>
        <begin position="267"/>
        <end position="287"/>
    </location>
</feature>
<evidence type="ECO:0000313" key="13">
    <source>
        <dbReference type="Proteomes" id="UP000237947"/>
    </source>
</evidence>
<keyword evidence="7 9" id="KW-1133">Transmembrane helix</keyword>
<keyword evidence="13" id="KW-1185">Reference proteome</keyword>
<dbReference type="InterPro" id="IPR039421">
    <property type="entry name" value="Type_1_exporter"/>
</dbReference>
<keyword evidence="5" id="KW-0547">Nucleotide-binding</keyword>
<feature type="transmembrane region" description="Helical" evidence="9">
    <location>
        <begin position="155"/>
        <end position="172"/>
    </location>
</feature>
<keyword evidence="3" id="KW-1003">Cell membrane</keyword>
<comment type="subcellular location">
    <subcellularLocation>
        <location evidence="1">Cell membrane</location>
        <topology evidence="1">Multi-pass membrane protein</topology>
    </subcellularLocation>
</comment>
<dbReference type="OrthoDB" id="9762778at2"/>
<dbReference type="PROSITE" id="PS50893">
    <property type="entry name" value="ABC_TRANSPORTER_2"/>
    <property type="match status" value="1"/>
</dbReference>
<dbReference type="GO" id="GO:0015421">
    <property type="term" value="F:ABC-type oligopeptide transporter activity"/>
    <property type="evidence" value="ECO:0007669"/>
    <property type="project" value="TreeGrafter"/>
</dbReference>
<evidence type="ECO:0000259" key="10">
    <source>
        <dbReference type="PROSITE" id="PS50893"/>
    </source>
</evidence>
<dbReference type="InterPro" id="IPR017871">
    <property type="entry name" value="ABC_transporter-like_CS"/>
</dbReference>
<dbReference type="PANTHER" id="PTHR43394">
    <property type="entry name" value="ATP-DEPENDENT PERMEASE MDL1, MITOCHONDRIAL"/>
    <property type="match status" value="1"/>
</dbReference>
<dbReference type="RefSeq" id="WP_106012962.1">
    <property type="nucleotide sequence ID" value="NZ_CP027226.1"/>
</dbReference>
<dbReference type="SUPFAM" id="SSF90123">
    <property type="entry name" value="ABC transporter transmembrane region"/>
    <property type="match status" value="1"/>
</dbReference>
<feature type="domain" description="ABC transmembrane type-1" evidence="11">
    <location>
        <begin position="22"/>
        <end position="296"/>
    </location>
</feature>
<keyword evidence="2" id="KW-0813">Transport</keyword>
<dbReference type="GO" id="GO:0016887">
    <property type="term" value="F:ATP hydrolysis activity"/>
    <property type="evidence" value="ECO:0007669"/>
    <property type="project" value="InterPro"/>
</dbReference>
<feature type="domain" description="ABC transporter" evidence="10">
    <location>
        <begin position="336"/>
        <end position="584"/>
    </location>
</feature>
<dbReference type="SUPFAM" id="SSF52540">
    <property type="entry name" value="P-loop containing nucleoside triphosphate hydrolases"/>
    <property type="match status" value="1"/>
</dbReference>
<evidence type="ECO:0000256" key="8">
    <source>
        <dbReference type="ARBA" id="ARBA00023136"/>
    </source>
</evidence>
<dbReference type="GO" id="GO:0005524">
    <property type="term" value="F:ATP binding"/>
    <property type="evidence" value="ECO:0007669"/>
    <property type="project" value="UniProtKB-KW"/>
</dbReference>
<proteinExistence type="predicted"/>
<dbReference type="Pfam" id="PF00664">
    <property type="entry name" value="ABC_membrane"/>
    <property type="match status" value="1"/>
</dbReference>
<evidence type="ECO:0000256" key="6">
    <source>
        <dbReference type="ARBA" id="ARBA00022840"/>
    </source>
</evidence>
<protein>
    <submittedName>
        <fullName evidence="12">ABC transporter ATP-binding protein</fullName>
    </submittedName>
</protein>
<gene>
    <name evidence="12" type="ORF">C5Q98_07240</name>
</gene>
<evidence type="ECO:0000256" key="2">
    <source>
        <dbReference type="ARBA" id="ARBA00022448"/>
    </source>
</evidence>
<dbReference type="SMART" id="SM00382">
    <property type="entry name" value="AAA"/>
    <property type="match status" value="1"/>
</dbReference>
<dbReference type="PANTHER" id="PTHR43394:SF1">
    <property type="entry name" value="ATP-BINDING CASSETTE SUB-FAMILY B MEMBER 10, MITOCHONDRIAL"/>
    <property type="match status" value="1"/>
</dbReference>
<evidence type="ECO:0000256" key="5">
    <source>
        <dbReference type="ARBA" id="ARBA00022741"/>
    </source>
</evidence>